<protein>
    <submittedName>
        <fullName evidence="2">Uncharacterized protein</fullName>
    </submittedName>
</protein>
<evidence type="ECO:0000313" key="2">
    <source>
        <dbReference type="EMBL" id="TGO45174.1"/>
    </source>
</evidence>
<keyword evidence="1" id="KW-1133">Transmembrane helix</keyword>
<name>A0A4Z1H7V9_9HELO</name>
<keyword evidence="1" id="KW-0472">Membrane</keyword>
<dbReference type="OrthoDB" id="3561127at2759"/>
<sequence length="84" mass="9284">MYSKTIELQTMNTRLLAAIDEDGLPLILHGPERQELQSLQRYTFVVFKMVIVVCAIVLVAIDVVVIAGVIYFGSGLIKFIGTLS</sequence>
<evidence type="ECO:0000256" key="1">
    <source>
        <dbReference type="SAM" id="Phobius"/>
    </source>
</evidence>
<gene>
    <name evidence="2" type="ORF">BCON_0415g00010</name>
</gene>
<comment type="caution">
    <text evidence="2">The sequence shown here is derived from an EMBL/GenBank/DDBJ whole genome shotgun (WGS) entry which is preliminary data.</text>
</comment>
<dbReference type="AlphaFoldDB" id="A0A4Z1H7V9"/>
<accession>A0A4Z1H7V9</accession>
<proteinExistence type="predicted"/>
<dbReference type="Proteomes" id="UP000297527">
    <property type="component" value="Unassembled WGS sequence"/>
</dbReference>
<keyword evidence="3" id="KW-1185">Reference proteome</keyword>
<reference evidence="2 3" key="1">
    <citation type="submission" date="2017-12" db="EMBL/GenBank/DDBJ databases">
        <title>Comparative genomics of Botrytis spp.</title>
        <authorList>
            <person name="Valero-Jimenez C.A."/>
            <person name="Tapia P."/>
            <person name="Veloso J."/>
            <person name="Silva-Moreno E."/>
            <person name="Staats M."/>
            <person name="Valdes J.H."/>
            <person name="Van Kan J.A.L."/>
        </authorList>
    </citation>
    <scope>NUCLEOTIDE SEQUENCE [LARGE SCALE GENOMIC DNA]</scope>
    <source>
        <strain evidence="2 3">MUCL11595</strain>
    </source>
</reference>
<organism evidence="2 3">
    <name type="scientific">Botryotinia convoluta</name>
    <dbReference type="NCBI Taxonomy" id="54673"/>
    <lineage>
        <taxon>Eukaryota</taxon>
        <taxon>Fungi</taxon>
        <taxon>Dikarya</taxon>
        <taxon>Ascomycota</taxon>
        <taxon>Pezizomycotina</taxon>
        <taxon>Leotiomycetes</taxon>
        <taxon>Helotiales</taxon>
        <taxon>Sclerotiniaceae</taxon>
        <taxon>Botryotinia</taxon>
    </lineage>
</organism>
<keyword evidence="1" id="KW-0812">Transmembrane</keyword>
<evidence type="ECO:0000313" key="3">
    <source>
        <dbReference type="Proteomes" id="UP000297527"/>
    </source>
</evidence>
<feature type="transmembrane region" description="Helical" evidence="1">
    <location>
        <begin position="45"/>
        <end position="72"/>
    </location>
</feature>
<dbReference type="EMBL" id="PQXN01000413">
    <property type="protein sequence ID" value="TGO45174.1"/>
    <property type="molecule type" value="Genomic_DNA"/>
</dbReference>